<dbReference type="PANTHER" id="PTHR43481:SF4">
    <property type="entry name" value="GLYCEROL-1-PHOSPHATE PHOSPHOHYDROLASE 1-RELATED"/>
    <property type="match status" value="1"/>
</dbReference>
<keyword evidence="1" id="KW-0378">Hydrolase</keyword>
<comment type="caution">
    <text evidence="1">The sequence shown here is derived from an EMBL/GenBank/DDBJ whole genome shotgun (WGS) entry which is preliminary data.</text>
</comment>
<dbReference type="Gene3D" id="3.40.50.1000">
    <property type="entry name" value="HAD superfamily/HAD-like"/>
    <property type="match status" value="1"/>
</dbReference>
<dbReference type="GO" id="GO:0050308">
    <property type="term" value="F:sugar-phosphatase activity"/>
    <property type="evidence" value="ECO:0007669"/>
    <property type="project" value="TreeGrafter"/>
</dbReference>
<dbReference type="SFLD" id="SFLDG01129">
    <property type="entry name" value="C1.5:_HAD__Beta-PGM__Phosphata"/>
    <property type="match status" value="1"/>
</dbReference>
<organism evidence="1 3">
    <name type="scientific">Nakamurella flavida</name>
    <dbReference type="NCBI Taxonomy" id="363630"/>
    <lineage>
        <taxon>Bacteria</taxon>
        <taxon>Bacillati</taxon>
        <taxon>Actinomycetota</taxon>
        <taxon>Actinomycetes</taxon>
        <taxon>Nakamurellales</taxon>
        <taxon>Nakamurellaceae</taxon>
        <taxon>Nakamurella</taxon>
    </lineage>
</organism>
<reference evidence="1" key="1">
    <citation type="submission" date="2021-01" db="EMBL/GenBank/DDBJ databases">
        <title>KCTC 19127 draft genome.</title>
        <authorList>
            <person name="An D."/>
        </authorList>
    </citation>
    <scope>NUCLEOTIDE SEQUENCE</scope>
    <source>
        <strain evidence="1">KCTC 19127</strain>
    </source>
</reference>
<protein>
    <submittedName>
        <fullName evidence="1">HAD-IA family hydrolase</fullName>
    </submittedName>
</protein>
<dbReference type="EMBL" id="JAERWL010000004">
    <property type="protein sequence ID" value="MBM9475406.1"/>
    <property type="molecule type" value="Genomic_DNA"/>
</dbReference>
<dbReference type="Proteomes" id="UP000663801">
    <property type="component" value="Unassembled WGS sequence"/>
</dbReference>
<dbReference type="InterPro" id="IPR036412">
    <property type="entry name" value="HAD-like_sf"/>
</dbReference>
<dbReference type="InterPro" id="IPR051806">
    <property type="entry name" value="HAD-like_SPP"/>
</dbReference>
<dbReference type="AlphaFoldDB" id="A0A938YIU9"/>
<dbReference type="InterPro" id="IPR023214">
    <property type="entry name" value="HAD_sf"/>
</dbReference>
<dbReference type="SUPFAM" id="SSF56784">
    <property type="entry name" value="HAD-like"/>
    <property type="match status" value="1"/>
</dbReference>
<dbReference type="RefSeq" id="WP_205255567.1">
    <property type="nucleotide sequence ID" value="NZ_BAAAPV010000003.1"/>
</dbReference>
<accession>A0A938YIU9</accession>
<sequence>MSELVVAGVLFDLDGTLVDSTGSVNRNWTLMCESMGWPVAEVIGRFHGMPASGALRVIDPTLSDARIAELNAVLIAGETADTDGVVPLPGVVDLLAGLPADRWAIVTSCPPGLAAARLGAAGLPMPDRIITSADVTRGKPDPEPFRLGAGLLELDPARCLAVEDAPAGVASALAAGCQVMAVRTSHPGLVVEGVRAAVPDLAGVRIAVEADGLHVSW</sequence>
<dbReference type="Pfam" id="PF00702">
    <property type="entry name" value="Hydrolase"/>
    <property type="match status" value="1"/>
</dbReference>
<dbReference type="InterPro" id="IPR023198">
    <property type="entry name" value="PGP-like_dom2"/>
</dbReference>
<keyword evidence="3" id="KW-1185">Reference proteome</keyword>
<evidence type="ECO:0000313" key="1">
    <source>
        <dbReference type="EMBL" id="MBM9475406.1"/>
    </source>
</evidence>
<dbReference type="SFLD" id="SFLDS00003">
    <property type="entry name" value="Haloacid_Dehalogenase"/>
    <property type="match status" value="1"/>
</dbReference>
<dbReference type="PANTHER" id="PTHR43481">
    <property type="entry name" value="FRUCTOSE-1-PHOSPHATE PHOSPHATASE"/>
    <property type="match status" value="1"/>
</dbReference>
<evidence type="ECO:0000313" key="2">
    <source>
        <dbReference type="EMBL" id="MBM9475506.1"/>
    </source>
</evidence>
<gene>
    <name evidence="1" type="ORF">JL107_03005</name>
    <name evidence="2" type="ORF">JL107_03515</name>
</gene>
<dbReference type="InterPro" id="IPR006439">
    <property type="entry name" value="HAD-SF_hydro_IA"/>
</dbReference>
<dbReference type="EMBL" id="JAERWL010000005">
    <property type="protein sequence ID" value="MBM9475506.1"/>
    <property type="molecule type" value="Genomic_DNA"/>
</dbReference>
<dbReference type="Gene3D" id="1.10.150.240">
    <property type="entry name" value="Putative phosphatase, domain 2"/>
    <property type="match status" value="1"/>
</dbReference>
<dbReference type="NCBIfam" id="TIGR01509">
    <property type="entry name" value="HAD-SF-IA-v3"/>
    <property type="match status" value="1"/>
</dbReference>
<proteinExistence type="predicted"/>
<evidence type="ECO:0000313" key="3">
    <source>
        <dbReference type="Proteomes" id="UP000663801"/>
    </source>
</evidence>
<name>A0A938YIU9_9ACTN</name>